<dbReference type="PANTHER" id="PTHR43364">
    <property type="entry name" value="NADH-SPECIFIC METHYLGLYOXAL REDUCTASE-RELATED"/>
    <property type="match status" value="1"/>
</dbReference>
<dbReference type="Proteomes" id="UP000247781">
    <property type="component" value="Unassembled WGS sequence"/>
</dbReference>
<evidence type="ECO:0000259" key="2">
    <source>
        <dbReference type="Pfam" id="PF00248"/>
    </source>
</evidence>
<evidence type="ECO:0000313" key="4">
    <source>
        <dbReference type="Proteomes" id="UP000247781"/>
    </source>
</evidence>
<evidence type="ECO:0000313" key="3">
    <source>
        <dbReference type="EMBL" id="PXX00396.1"/>
    </source>
</evidence>
<dbReference type="PANTHER" id="PTHR43364:SF4">
    <property type="entry name" value="NAD(P)-LINKED OXIDOREDUCTASE SUPERFAMILY PROTEIN"/>
    <property type="match status" value="1"/>
</dbReference>
<dbReference type="Gene3D" id="3.20.20.100">
    <property type="entry name" value="NADP-dependent oxidoreductase domain"/>
    <property type="match status" value="1"/>
</dbReference>
<comment type="caution">
    <text evidence="3">The sequence shown here is derived from an EMBL/GenBank/DDBJ whole genome shotgun (WGS) entry which is preliminary data.</text>
</comment>
<dbReference type="GO" id="GO:0016491">
    <property type="term" value="F:oxidoreductase activity"/>
    <property type="evidence" value="ECO:0007669"/>
    <property type="project" value="UniProtKB-KW"/>
</dbReference>
<dbReference type="InterPro" id="IPR036812">
    <property type="entry name" value="NAD(P)_OxRdtase_dom_sf"/>
</dbReference>
<dbReference type="EMBL" id="QJJU01000034">
    <property type="protein sequence ID" value="PXX00396.1"/>
    <property type="molecule type" value="Genomic_DNA"/>
</dbReference>
<proteinExistence type="predicted"/>
<name>A0A318H776_9MYCO</name>
<accession>A0A318H776</accession>
<dbReference type="InterPro" id="IPR023210">
    <property type="entry name" value="NADP_OxRdtase_dom"/>
</dbReference>
<dbReference type="InterPro" id="IPR050523">
    <property type="entry name" value="AKR_Detox_Biosynth"/>
</dbReference>
<feature type="domain" description="NADP-dependent oxidoreductase" evidence="2">
    <location>
        <begin position="17"/>
        <end position="315"/>
    </location>
</feature>
<sequence>MEYRTLGGSGCAVSAFALGTMTFGDSTDEAGAFAQLDAFAEAGGTLVDTADVYVDGASETIIGRWLADRPADITERMVLATKGRFPTSGEPNGAGLSRRHLDRALNASLVRLGVDTVDLYQVHSWDHLTPAEETLSFLNDAIRSGKIRYYGLSNYLGWQIQKAVDTAQLEGLARPVTLQTGYSLLSREIEWEIVPACESTGLGILTYSPLAAGVLTGKYQQDVTPPANTRMADHPMRPYLRGRNQDKRTVAVLDAAKAIAENRAVTMAQIALSWLAARPAISSVILGARTLDQLTANLPIGLQLSTEETALLDDVSAPRVDYPYGGAIAHQMTRRIDGGWPT</sequence>
<dbReference type="SUPFAM" id="SSF51430">
    <property type="entry name" value="NAD(P)-linked oxidoreductase"/>
    <property type="match status" value="1"/>
</dbReference>
<keyword evidence="1" id="KW-0560">Oxidoreductase</keyword>
<dbReference type="AlphaFoldDB" id="A0A318H776"/>
<dbReference type="GO" id="GO:0005829">
    <property type="term" value="C:cytosol"/>
    <property type="evidence" value="ECO:0007669"/>
    <property type="project" value="UniProtKB-ARBA"/>
</dbReference>
<organism evidence="3 4">
    <name type="scientific">Mycolicibacterium moriokaense</name>
    <dbReference type="NCBI Taxonomy" id="39691"/>
    <lineage>
        <taxon>Bacteria</taxon>
        <taxon>Bacillati</taxon>
        <taxon>Actinomycetota</taxon>
        <taxon>Actinomycetes</taxon>
        <taxon>Mycobacteriales</taxon>
        <taxon>Mycobacteriaceae</taxon>
        <taxon>Mycolicibacterium</taxon>
    </lineage>
</organism>
<reference evidence="3 4" key="2">
    <citation type="submission" date="2018-06" db="EMBL/GenBank/DDBJ databases">
        <title>Sequencing of bacterial isolates from soil warming experiment in Harvard Forest, Massachusetts, USA.</title>
        <authorList>
            <person name="Deangelis K.PhD."/>
        </authorList>
    </citation>
    <scope>NUCLEOTIDE SEQUENCE [LARGE SCALE GENOMIC DNA]</scope>
    <source>
        <strain evidence="3 4">GAS496</strain>
    </source>
</reference>
<evidence type="ECO:0000256" key="1">
    <source>
        <dbReference type="ARBA" id="ARBA00023002"/>
    </source>
</evidence>
<gene>
    <name evidence="3" type="ORF">C8E89_13448</name>
</gene>
<dbReference type="FunFam" id="3.20.20.100:FF:000004">
    <property type="entry name" value="Oxidoreductase, aldo/keto reductase"/>
    <property type="match status" value="1"/>
</dbReference>
<protein>
    <submittedName>
        <fullName evidence="3">Aryl-alcohol dehydrogenase-like predicted oxidoreductase</fullName>
    </submittedName>
</protein>
<dbReference type="Pfam" id="PF00248">
    <property type="entry name" value="Aldo_ket_red"/>
    <property type="match status" value="1"/>
</dbReference>
<dbReference type="RefSeq" id="WP_110319784.1">
    <property type="nucleotide sequence ID" value="NZ_QJJU01000034.1"/>
</dbReference>
<keyword evidence="4" id="KW-1185">Reference proteome</keyword>
<dbReference type="OrthoDB" id="9768793at2"/>
<reference evidence="4" key="1">
    <citation type="submission" date="2018-05" db="EMBL/GenBank/DDBJ databases">
        <authorList>
            <person name="Deangelis K."/>
            <person name="Huntemann M."/>
            <person name="Clum A."/>
            <person name="Pillay M."/>
            <person name="Palaniappan K."/>
            <person name="Varghese N."/>
            <person name="Mikhailova N."/>
            <person name="Stamatis D."/>
            <person name="Reddy T."/>
            <person name="Daum C."/>
            <person name="Shapiro N."/>
            <person name="Ivanova N."/>
            <person name="Kyrpides N."/>
            <person name="Woyke T."/>
        </authorList>
    </citation>
    <scope>NUCLEOTIDE SEQUENCE [LARGE SCALE GENOMIC DNA]</scope>
    <source>
        <strain evidence="4">GAS496</strain>
    </source>
</reference>